<dbReference type="PANTHER" id="PTHR24276">
    <property type="entry name" value="POLYSERASE-RELATED"/>
    <property type="match status" value="1"/>
</dbReference>
<dbReference type="Gene3D" id="2.40.10.10">
    <property type="entry name" value="Trypsin-like serine proteases"/>
    <property type="match status" value="1"/>
</dbReference>
<gene>
    <name evidence="6" type="ORF">TKK_001294</name>
</gene>
<evidence type="ECO:0000313" key="6">
    <source>
        <dbReference type="EMBL" id="KAL3405861.1"/>
    </source>
</evidence>
<dbReference type="PANTHER" id="PTHR24276:SF98">
    <property type="entry name" value="FI18310P1-RELATED"/>
    <property type="match status" value="1"/>
</dbReference>
<dbReference type="InterPro" id="IPR001254">
    <property type="entry name" value="Trypsin_dom"/>
</dbReference>
<keyword evidence="7" id="KW-1185">Reference proteome</keyword>
<keyword evidence="1" id="KW-0645">Protease</keyword>
<dbReference type="PROSITE" id="PS50240">
    <property type="entry name" value="TRYPSIN_DOM"/>
    <property type="match status" value="1"/>
</dbReference>
<evidence type="ECO:0000259" key="5">
    <source>
        <dbReference type="PROSITE" id="PS50240"/>
    </source>
</evidence>
<dbReference type="AlphaFoldDB" id="A0ABD2XK09"/>
<dbReference type="Pfam" id="PF00089">
    <property type="entry name" value="Trypsin"/>
    <property type="match status" value="1"/>
</dbReference>
<dbReference type="Proteomes" id="UP001627154">
    <property type="component" value="Unassembled WGS sequence"/>
</dbReference>
<keyword evidence="4" id="KW-1015">Disulfide bond</keyword>
<dbReference type="InterPro" id="IPR050430">
    <property type="entry name" value="Peptidase_S1"/>
</dbReference>
<evidence type="ECO:0000256" key="2">
    <source>
        <dbReference type="ARBA" id="ARBA00022801"/>
    </source>
</evidence>
<accession>A0ABD2XK09</accession>
<dbReference type="EMBL" id="JBJJXI010000019">
    <property type="protein sequence ID" value="KAL3405861.1"/>
    <property type="molecule type" value="Genomic_DNA"/>
</dbReference>
<feature type="domain" description="Peptidase S1" evidence="5">
    <location>
        <begin position="18"/>
        <end position="214"/>
    </location>
</feature>
<evidence type="ECO:0000256" key="1">
    <source>
        <dbReference type="ARBA" id="ARBA00022670"/>
    </source>
</evidence>
<dbReference type="SUPFAM" id="SSF50494">
    <property type="entry name" value="Trypsin-like serine proteases"/>
    <property type="match status" value="1"/>
</dbReference>
<evidence type="ECO:0000256" key="4">
    <source>
        <dbReference type="ARBA" id="ARBA00023157"/>
    </source>
</evidence>
<evidence type="ECO:0000256" key="3">
    <source>
        <dbReference type="ARBA" id="ARBA00022825"/>
    </source>
</evidence>
<name>A0ABD2XK09_9HYME</name>
<dbReference type="SMART" id="SM00020">
    <property type="entry name" value="Tryp_SPc"/>
    <property type="match status" value="1"/>
</dbReference>
<dbReference type="GO" id="GO:0006508">
    <property type="term" value="P:proteolysis"/>
    <property type="evidence" value="ECO:0007669"/>
    <property type="project" value="UniProtKB-KW"/>
</dbReference>
<dbReference type="GO" id="GO:0008236">
    <property type="term" value="F:serine-type peptidase activity"/>
    <property type="evidence" value="ECO:0007669"/>
    <property type="project" value="UniProtKB-KW"/>
</dbReference>
<keyword evidence="2" id="KW-0378">Hydrolase</keyword>
<keyword evidence="3" id="KW-0720">Serine protease</keyword>
<proteinExistence type="predicted"/>
<evidence type="ECO:0000313" key="7">
    <source>
        <dbReference type="Proteomes" id="UP001627154"/>
    </source>
</evidence>
<dbReference type="InterPro" id="IPR043504">
    <property type="entry name" value="Peptidase_S1_PA_chymotrypsin"/>
</dbReference>
<organism evidence="6 7">
    <name type="scientific">Trichogramma kaykai</name>
    <dbReference type="NCBI Taxonomy" id="54128"/>
    <lineage>
        <taxon>Eukaryota</taxon>
        <taxon>Metazoa</taxon>
        <taxon>Ecdysozoa</taxon>
        <taxon>Arthropoda</taxon>
        <taxon>Hexapoda</taxon>
        <taxon>Insecta</taxon>
        <taxon>Pterygota</taxon>
        <taxon>Neoptera</taxon>
        <taxon>Endopterygota</taxon>
        <taxon>Hymenoptera</taxon>
        <taxon>Apocrita</taxon>
        <taxon>Proctotrupomorpha</taxon>
        <taxon>Chalcidoidea</taxon>
        <taxon>Trichogrammatidae</taxon>
        <taxon>Trichogramma</taxon>
    </lineage>
</organism>
<sequence>MRADRRRAAVPVPREFPHCFVDSRTGELIRERTIRAQVGSPDIRTSRIGVEVLRVYVPAEYKKSDGGMAGIYDKADVAVARLARSLVKPPDSCALRISPLPKSHVLGTGDTSLVAGYGCSRNENPTKLKYTMMKPIDHETCAVDYLLGEDDSVFCAVVTDANAGSAVCRGDDGTPYVHKSGVVGILSYVPSDRSSDAIFTKVGAYEQFIKRAMAEKIDHTIKVVDYRS</sequence>
<dbReference type="InterPro" id="IPR009003">
    <property type="entry name" value="Peptidase_S1_PA"/>
</dbReference>
<reference evidence="6 7" key="1">
    <citation type="journal article" date="2024" name="bioRxiv">
        <title>A reference genome for Trichogramma kaykai: A tiny desert-dwelling parasitoid wasp with competing sex-ratio distorters.</title>
        <authorList>
            <person name="Culotta J."/>
            <person name="Lindsey A.R."/>
        </authorList>
    </citation>
    <scope>NUCLEOTIDE SEQUENCE [LARGE SCALE GENOMIC DNA]</scope>
    <source>
        <strain evidence="6 7">KSX58</strain>
    </source>
</reference>
<comment type="caution">
    <text evidence="6">The sequence shown here is derived from an EMBL/GenBank/DDBJ whole genome shotgun (WGS) entry which is preliminary data.</text>
</comment>
<protein>
    <recommendedName>
        <fullName evidence="5">Peptidase S1 domain-containing protein</fullName>
    </recommendedName>
</protein>